<accession>A0ABS0KWD1</accession>
<gene>
    <name evidence="2" type="ORF">I5L79_01310</name>
</gene>
<sequence>MNVPSSPPTFAEYQLIHQTQQHQRNTNRPRKPATSDSWKKKFQLWLGFTLSSGTVYWIFGPKKWLAWALLAAILTGLSLLHQWWEYRKAYRQFAVRLHPTGYSVRSEGVEVHWPDQTAYYRWTDFYRLQLIGKWLLLYTSVEDCYYLTLTNLPNTEARQTLLSYLPADNLVVPPGLLADWEVA</sequence>
<evidence type="ECO:0000256" key="1">
    <source>
        <dbReference type="SAM" id="Phobius"/>
    </source>
</evidence>
<evidence type="ECO:0000313" key="2">
    <source>
        <dbReference type="EMBL" id="MBG8552162.1"/>
    </source>
</evidence>
<feature type="transmembrane region" description="Helical" evidence="1">
    <location>
        <begin position="42"/>
        <end position="59"/>
    </location>
</feature>
<evidence type="ECO:0000313" key="3">
    <source>
        <dbReference type="Proteomes" id="UP000601099"/>
    </source>
</evidence>
<feature type="transmembrane region" description="Helical" evidence="1">
    <location>
        <begin position="65"/>
        <end position="84"/>
    </location>
</feature>
<comment type="caution">
    <text evidence="2">The sequence shown here is derived from an EMBL/GenBank/DDBJ whole genome shotgun (WGS) entry which is preliminary data.</text>
</comment>
<keyword evidence="1" id="KW-1133">Transmembrane helix</keyword>
<reference evidence="2 3" key="1">
    <citation type="submission" date="2020-11" db="EMBL/GenBank/DDBJ databases">
        <title>Hymenobacter sp.</title>
        <authorList>
            <person name="Kim M.K."/>
        </authorList>
    </citation>
    <scope>NUCLEOTIDE SEQUENCE [LARGE SCALE GENOMIC DNA]</scope>
    <source>
        <strain evidence="2 3">BT594</strain>
    </source>
</reference>
<keyword evidence="1" id="KW-0812">Transmembrane</keyword>
<proteinExistence type="predicted"/>
<protein>
    <recommendedName>
        <fullName evidence="4">YcxB family protein</fullName>
    </recommendedName>
</protein>
<dbReference type="Proteomes" id="UP000601099">
    <property type="component" value="Unassembled WGS sequence"/>
</dbReference>
<name>A0ABS0KWD1_9BACT</name>
<keyword evidence="3" id="KW-1185">Reference proteome</keyword>
<dbReference type="EMBL" id="JADWYK010000001">
    <property type="protein sequence ID" value="MBG8552162.1"/>
    <property type="molecule type" value="Genomic_DNA"/>
</dbReference>
<keyword evidence="1" id="KW-0472">Membrane</keyword>
<organism evidence="2 3">
    <name type="scientific">Hymenobacter guriensis</name>
    <dbReference type="NCBI Taxonomy" id="2793065"/>
    <lineage>
        <taxon>Bacteria</taxon>
        <taxon>Pseudomonadati</taxon>
        <taxon>Bacteroidota</taxon>
        <taxon>Cytophagia</taxon>
        <taxon>Cytophagales</taxon>
        <taxon>Hymenobacteraceae</taxon>
        <taxon>Hymenobacter</taxon>
    </lineage>
</organism>
<evidence type="ECO:0008006" key="4">
    <source>
        <dbReference type="Google" id="ProtNLM"/>
    </source>
</evidence>
<dbReference type="RefSeq" id="WP_196953209.1">
    <property type="nucleotide sequence ID" value="NZ_JADWYK010000001.1"/>
</dbReference>